<keyword evidence="2" id="KW-1185">Reference proteome</keyword>
<protein>
    <submittedName>
        <fullName evidence="1">Uncharacterized protein</fullName>
    </submittedName>
</protein>
<dbReference type="Proteomes" id="UP000724584">
    <property type="component" value="Unassembled WGS sequence"/>
</dbReference>
<evidence type="ECO:0000313" key="2">
    <source>
        <dbReference type="Proteomes" id="UP000724584"/>
    </source>
</evidence>
<accession>A0ACB7PL71</accession>
<sequence>MKSLHRNGTLRRVVLFLSLVPSLVSAQDEADCQPYRWNSGGFRVLQDAADPLPTQGIPIPVTVGEINCRYWSTTPAEVNYYTCSQLAQRYSISNDVFFRLNPSLANDCSDVQPETEYCVRGFIEPVRAFDGKCGPPNNNATCLGTDKQCCNSQTWTCGNSTADCAPGTCYEGVCDGDLIYSTDGTCGQDHGLRSCTGRWGNCCSIGGRCGTGPEYCGLFTCQEGDCDIWKEDQQPEGTPWTPDGTCGGAEGYRCSPDWGRCCNVNGVCGVNPADCYVERGCQPAFGICASNSNSSTTSSVTFGTTSSATSTTSSTKTTSSSSTTKTTSTSSIPETTSTSTTPSSSTPGTTTAPSTEIPGVSNLPACGQTCFNNMLAQYSALGCSSPQDSYCLCNNADFGNGLRDCSNGACGASVGSTVISFGSAYCSTAFATHTATTTGLGALPSCGQTCFNNMVAQYSALGCSSPSDSYCLCNNADFSNGLRDCSTGACGNVVGSSAIAYGSAYCSTASATHTTTATGVAALPSCGQTCFNNMVAQYSALGCASPQPSCLCKNVNFGYGLRDCANGACGTAVASTVISYGSSYCASATATATPS</sequence>
<organism evidence="1 2">
    <name type="scientific">Chaetomium tenue</name>
    <dbReference type="NCBI Taxonomy" id="1854479"/>
    <lineage>
        <taxon>Eukaryota</taxon>
        <taxon>Fungi</taxon>
        <taxon>Dikarya</taxon>
        <taxon>Ascomycota</taxon>
        <taxon>Pezizomycotina</taxon>
        <taxon>Sordariomycetes</taxon>
        <taxon>Sordariomycetidae</taxon>
        <taxon>Sordariales</taxon>
        <taxon>Chaetomiaceae</taxon>
        <taxon>Chaetomium</taxon>
    </lineage>
</organism>
<dbReference type="EMBL" id="JAGIZQ010000001">
    <property type="protein sequence ID" value="KAH6649972.1"/>
    <property type="molecule type" value="Genomic_DNA"/>
</dbReference>
<evidence type="ECO:0000313" key="1">
    <source>
        <dbReference type="EMBL" id="KAH6649972.1"/>
    </source>
</evidence>
<comment type="caution">
    <text evidence="1">The sequence shown here is derived from an EMBL/GenBank/DDBJ whole genome shotgun (WGS) entry which is preliminary data.</text>
</comment>
<reference evidence="1 2" key="1">
    <citation type="journal article" date="2021" name="Nat. Commun.">
        <title>Genetic determinants of endophytism in the Arabidopsis root mycobiome.</title>
        <authorList>
            <person name="Mesny F."/>
            <person name="Miyauchi S."/>
            <person name="Thiergart T."/>
            <person name="Pickel B."/>
            <person name="Atanasova L."/>
            <person name="Karlsson M."/>
            <person name="Huettel B."/>
            <person name="Barry K.W."/>
            <person name="Haridas S."/>
            <person name="Chen C."/>
            <person name="Bauer D."/>
            <person name="Andreopoulos W."/>
            <person name="Pangilinan J."/>
            <person name="LaButti K."/>
            <person name="Riley R."/>
            <person name="Lipzen A."/>
            <person name="Clum A."/>
            <person name="Drula E."/>
            <person name="Henrissat B."/>
            <person name="Kohler A."/>
            <person name="Grigoriev I.V."/>
            <person name="Martin F.M."/>
            <person name="Hacquard S."/>
        </authorList>
    </citation>
    <scope>NUCLEOTIDE SEQUENCE [LARGE SCALE GENOMIC DNA]</scope>
    <source>
        <strain evidence="1 2">MPI-SDFR-AT-0079</strain>
    </source>
</reference>
<proteinExistence type="predicted"/>
<name>A0ACB7PL71_9PEZI</name>
<gene>
    <name evidence="1" type="ORF">F5144DRAFT_29007</name>
</gene>